<keyword evidence="1" id="KW-0812">Transmembrane</keyword>
<keyword evidence="1" id="KW-0472">Membrane</keyword>
<evidence type="ECO:0000313" key="2">
    <source>
        <dbReference type="EMBL" id="HGS87802.1"/>
    </source>
</evidence>
<dbReference type="AlphaFoldDB" id="A0A7C4L084"/>
<sequence length="144" mass="15252">MATLAVSKSSTESIVNGIIGGLAGGVVFGIMMGMMGMLPMVGMLVRQENAVIGFIVHMGISAFIGAVYGFVIPRFPNQIATALIGGTVNGIVWWVLGALIMMPLMLGMNEMVFVIGQPQWMSLLGHLIYGVTAGLVYYVLTPKN</sequence>
<keyword evidence="1" id="KW-1133">Transmembrane helix</keyword>
<proteinExistence type="predicted"/>
<dbReference type="EMBL" id="DSXR01000092">
    <property type="protein sequence ID" value="HGS87802.1"/>
    <property type="molecule type" value="Genomic_DNA"/>
</dbReference>
<feature type="transmembrane region" description="Helical" evidence="1">
    <location>
        <begin position="120"/>
        <end position="140"/>
    </location>
</feature>
<accession>A0A7C4L084</accession>
<feature type="transmembrane region" description="Helical" evidence="1">
    <location>
        <begin position="50"/>
        <end position="71"/>
    </location>
</feature>
<comment type="caution">
    <text evidence="2">The sequence shown here is derived from an EMBL/GenBank/DDBJ whole genome shotgun (WGS) entry which is preliminary data.</text>
</comment>
<gene>
    <name evidence="2" type="ORF">ENT17_09305</name>
</gene>
<organism evidence="2">
    <name type="scientific">Bellilinea caldifistulae</name>
    <dbReference type="NCBI Taxonomy" id="360411"/>
    <lineage>
        <taxon>Bacteria</taxon>
        <taxon>Bacillati</taxon>
        <taxon>Chloroflexota</taxon>
        <taxon>Anaerolineae</taxon>
        <taxon>Anaerolineales</taxon>
        <taxon>Anaerolineaceae</taxon>
        <taxon>Bellilinea</taxon>
    </lineage>
</organism>
<feature type="transmembrane region" description="Helical" evidence="1">
    <location>
        <begin position="14"/>
        <end position="38"/>
    </location>
</feature>
<evidence type="ECO:0008006" key="3">
    <source>
        <dbReference type="Google" id="ProtNLM"/>
    </source>
</evidence>
<protein>
    <recommendedName>
        <fullName evidence="3">DUF1440 domain-containing protein</fullName>
    </recommendedName>
</protein>
<evidence type="ECO:0000256" key="1">
    <source>
        <dbReference type="SAM" id="Phobius"/>
    </source>
</evidence>
<name>A0A7C4L084_9CHLR</name>
<reference evidence="2" key="1">
    <citation type="journal article" date="2020" name="mSystems">
        <title>Genome- and Community-Level Interaction Insights into Carbon Utilization and Element Cycling Functions of Hydrothermarchaeota in Hydrothermal Sediment.</title>
        <authorList>
            <person name="Zhou Z."/>
            <person name="Liu Y."/>
            <person name="Xu W."/>
            <person name="Pan J."/>
            <person name="Luo Z.H."/>
            <person name="Li M."/>
        </authorList>
    </citation>
    <scope>NUCLEOTIDE SEQUENCE [LARGE SCALE GENOMIC DNA]</scope>
    <source>
        <strain evidence="2">SpSt-556</strain>
    </source>
</reference>